<reference evidence="2" key="1">
    <citation type="submission" date="2016-04" db="EMBL/GenBank/DDBJ databases">
        <title>Draft genome sequence of Paludibacter jiangxiensis strain NM7.</title>
        <authorList>
            <person name="Qiu Y."/>
            <person name="Matsuura N."/>
            <person name="Ohashi A."/>
            <person name="Tourlousse M.D."/>
            <person name="Sekiguchi Y."/>
        </authorList>
    </citation>
    <scope>NUCLEOTIDE SEQUENCE [LARGE SCALE GENOMIC DNA]</scope>
    <source>
        <strain evidence="2">NM7</strain>
    </source>
</reference>
<gene>
    <name evidence="1" type="ORF">PJIAN_3106</name>
</gene>
<evidence type="ECO:0000313" key="2">
    <source>
        <dbReference type="Proteomes" id="UP000076586"/>
    </source>
</evidence>
<dbReference type="AlphaFoldDB" id="A0A170ZLU2"/>
<evidence type="ECO:0000313" key="1">
    <source>
        <dbReference type="EMBL" id="GAT62803.1"/>
    </source>
</evidence>
<dbReference type="Proteomes" id="UP000076586">
    <property type="component" value="Unassembled WGS sequence"/>
</dbReference>
<reference evidence="2" key="2">
    <citation type="journal article" date="2017" name="Genome Announc.">
        <title>Draft genome sequence of Paludibacter jiangxiensis NM7(T), a propionate-producing fermentative bacterium.</title>
        <authorList>
            <person name="Qiu Y.-L."/>
            <person name="Tourlousse D.M."/>
            <person name="Matsuura N."/>
            <person name="Ohashi A."/>
            <person name="Sekiguchi Y."/>
        </authorList>
    </citation>
    <scope>NUCLEOTIDE SEQUENCE [LARGE SCALE GENOMIC DNA]</scope>
    <source>
        <strain evidence="2">NM7</strain>
    </source>
</reference>
<comment type="caution">
    <text evidence="1">The sequence shown here is derived from an EMBL/GenBank/DDBJ whole genome shotgun (WGS) entry which is preliminary data.</text>
</comment>
<name>A0A170ZLU2_9BACT</name>
<organism evidence="1 2">
    <name type="scientific">Paludibacter jiangxiensis</name>
    <dbReference type="NCBI Taxonomy" id="681398"/>
    <lineage>
        <taxon>Bacteria</taxon>
        <taxon>Pseudomonadati</taxon>
        <taxon>Bacteroidota</taxon>
        <taxon>Bacteroidia</taxon>
        <taxon>Bacteroidales</taxon>
        <taxon>Paludibacteraceae</taxon>
        <taxon>Paludibacter</taxon>
    </lineage>
</organism>
<sequence length="38" mass="4175">MLLNPENKKVADISEISAANGELFSILFTNNLNKAPRT</sequence>
<keyword evidence="2" id="KW-1185">Reference proteome</keyword>
<protein>
    <submittedName>
        <fullName evidence="1">Uncharacterized protein</fullName>
    </submittedName>
</protein>
<proteinExistence type="predicted"/>
<dbReference type="STRING" id="681398.PJIAN_3106"/>
<accession>A0A170ZLU2</accession>
<dbReference type="EMBL" id="BDCR01000003">
    <property type="protein sequence ID" value="GAT62803.1"/>
    <property type="molecule type" value="Genomic_DNA"/>
</dbReference>